<evidence type="ECO:0000256" key="1">
    <source>
        <dbReference type="SAM" id="MobiDB-lite"/>
    </source>
</evidence>
<feature type="compositionally biased region" description="Acidic residues" evidence="1">
    <location>
        <begin position="42"/>
        <end position="53"/>
    </location>
</feature>
<dbReference type="GO" id="GO:0030276">
    <property type="term" value="F:clathrin binding"/>
    <property type="evidence" value="ECO:0007669"/>
    <property type="project" value="InterPro"/>
</dbReference>
<keyword evidence="2" id="KW-1185">Reference proteome</keyword>
<proteinExistence type="predicted"/>
<dbReference type="Proteomes" id="UP000887574">
    <property type="component" value="Unplaced"/>
</dbReference>
<dbReference type="PANTHER" id="PTHR16156">
    <property type="entry name" value="AFTIPHILIN A-RELATED"/>
    <property type="match status" value="1"/>
</dbReference>
<dbReference type="AlphaFoldDB" id="A0A915D7X9"/>
<reference evidence="3" key="1">
    <citation type="submission" date="2022-11" db="UniProtKB">
        <authorList>
            <consortium name="WormBaseParasite"/>
        </authorList>
    </citation>
    <scope>IDENTIFICATION</scope>
</reference>
<name>A0A915D7X9_9BILA</name>
<evidence type="ECO:0000313" key="3">
    <source>
        <dbReference type="WBParaSite" id="jg16486"/>
    </source>
</evidence>
<dbReference type="GO" id="GO:0032588">
    <property type="term" value="C:trans-Golgi network membrane"/>
    <property type="evidence" value="ECO:0007669"/>
    <property type="project" value="InterPro"/>
</dbReference>
<sequence length="389" mass="42728">MSANGESTNKTPVPDEIVEELSAESAAVVSLQSGEHFQEKPDEIEEGDDEFGDFEEAAPLAVPNEQELKAEDSVPCELNRPSCSRSISFDSQAQCNISDVISDSNLWVFDALALEAETTTINDSESVGHVINEVEVCDIFRKFDLCDDDLNDCLKDFELQSLRLWTLLCYVEETAALKFLWSRSFAYQLLLDALQMNVKKISVSGPLANSLPQLNASLTLSLNTDTAVADGMATFQHSLLPDASVDSLSVAPADFDWKTSGLMNPLTGASIGALSAVLECDFFSSDTNSNGQSILERDLQDMGLSNGHFISTSTQSFSNVLPVNLNQLMQNGQPTTSTTMSSPSCKQYKRVDELSLEAQALHNRLPDYSYMLSSNRLMFPLNHLHQHEQ</sequence>
<dbReference type="WBParaSite" id="jg16486">
    <property type="protein sequence ID" value="jg16486"/>
    <property type="gene ID" value="jg16486"/>
</dbReference>
<evidence type="ECO:0000313" key="2">
    <source>
        <dbReference type="Proteomes" id="UP000887574"/>
    </source>
</evidence>
<dbReference type="PANTHER" id="PTHR16156:SF10">
    <property type="entry name" value="AFTIPHILIN-RELATED"/>
    <property type="match status" value="1"/>
</dbReference>
<dbReference type="GO" id="GO:0030121">
    <property type="term" value="C:AP-1 adaptor complex"/>
    <property type="evidence" value="ECO:0007669"/>
    <property type="project" value="TreeGrafter"/>
</dbReference>
<accession>A0A915D7X9</accession>
<organism evidence="2 3">
    <name type="scientific">Ditylenchus dipsaci</name>
    <dbReference type="NCBI Taxonomy" id="166011"/>
    <lineage>
        <taxon>Eukaryota</taxon>
        <taxon>Metazoa</taxon>
        <taxon>Ecdysozoa</taxon>
        <taxon>Nematoda</taxon>
        <taxon>Chromadorea</taxon>
        <taxon>Rhabditida</taxon>
        <taxon>Tylenchina</taxon>
        <taxon>Tylenchomorpha</taxon>
        <taxon>Sphaerularioidea</taxon>
        <taxon>Anguinidae</taxon>
        <taxon>Anguininae</taxon>
        <taxon>Ditylenchus</taxon>
    </lineage>
</organism>
<dbReference type="InterPro" id="IPR046359">
    <property type="entry name" value="Aftin-like"/>
</dbReference>
<protein>
    <submittedName>
        <fullName evidence="3">Aftiphilin clathrin-binding box domain-containing protein</fullName>
    </submittedName>
</protein>
<feature type="region of interest" description="Disordered" evidence="1">
    <location>
        <begin position="28"/>
        <end position="53"/>
    </location>
</feature>